<gene>
    <name evidence="1" type="ORF">PsorP6_009391</name>
</gene>
<evidence type="ECO:0000313" key="1">
    <source>
        <dbReference type="EMBL" id="KAI9911229.1"/>
    </source>
</evidence>
<sequence>MSGAELSNIVNEAALRASMKSVDVVDMDAFEFDKDKIFMEEERRSALFPPESAKATAYHEGGHACASGDQHPSCLRATRVDFAKANVGPTGCMYGRSCGRGIFLTFGEDEITGGVSSDIQQATNVARAMVTKYGMSEDVGLVFHDLRGNDTSDTTRKTIDDEVEKLCDASYKRAKNILVSKHSDLERWPSFVRVRDAVWRRD</sequence>
<name>A0ACC0VXN1_9STRA</name>
<reference evidence="1 2" key="1">
    <citation type="journal article" date="2022" name="bioRxiv">
        <title>The genome of the oomycete Peronosclerospora sorghi, a cosmopolitan pathogen of maize and sorghum, is inflated with dispersed pseudogenes.</title>
        <authorList>
            <person name="Fletcher K."/>
            <person name="Martin F."/>
            <person name="Isakeit T."/>
            <person name="Cavanaugh K."/>
            <person name="Magill C."/>
            <person name="Michelmore R."/>
        </authorList>
    </citation>
    <scope>NUCLEOTIDE SEQUENCE [LARGE SCALE GENOMIC DNA]</scope>
    <source>
        <strain evidence="1">P6</strain>
    </source>
</reference>
<dbReference type="Proteomes" id="UP001163321">
    <property type="component" value="Chromosome 5"/>
</dbReference>
<comment type="caution">
    <text evidence="1">The sequence shown here is derived from an EMBL/GenBank/DDBJ whole genome shotgun (WGS) entry which is preliminary data.</text>
</comment>
<evidence type="ECO:0000313" key="2">
    <source>
        <dbReference type="Proteomes" id="UP001163321"/>
    </source>
</evidence>
<dbReference type="EMBL" id="CM047584">
    <property type="protein sequence ID" value="KAI9911229.1"/>
    <property type="molecule type" value="Genomic_DNA"/>
</dbReference>
<proteinExistence type="predicted"/>
<protein>
    <submittedName>
        <fullName evidence="1">Uncharacterized protein</fullName>
    </submittedName>
</protein>
<organism evidence="1 2">
    <name type="scientific">Peronosclerospora sorghi</name>
    <dbReference type="NCBI Taxonomy" id="230839"/>
    <lineage>
        <taxon>Eukaryota</taxon>
        <taxon>Sar</taxon>
        <taxon>Stramenopiles</taxon>
        <taxon>Oomycota</taxon>
        <taxon>Peronosporomycetes</taxon>
        <taxon>Peronosporales</taxon>
        <taxon>Peronosporaceae</taxon>
        <taxon>Peronosclerospora</taxon>
    </lineage>
</organism>
<accession>A0ACC0VXN1</accession>
<keyword evidence="2" id="KW-1185">Reference proteome</keyword>